<evidence type="ECO:0000313" key="4">
    <source>
        <dbReference type="Proteomes" id="UP000032141"/>
    </source>
</evidence>
<accession>A0A0D3C2Y2</accession>
<feature type="domain" description="FBD" evidence="2">
    <location>
        <begin position="274"/>
        <end position="353"/>
    </location>
</feature>
<dbReference type="SMART" id="SM00579">
    <property type="entry name" value="FBD"/>
    <property type="match status" value="1"/>
</dbReference>
<feature type="region of interest" description="Disordered" evidence="1">
    <location>
        <begin position="99"/>
        <end position="139"/>
    </location>
</feature>
<feature type="compositionally biased region" description="Basic and acidic residues" evidence="1">
    <location>
        <begin position="99"/>
        <end position="108"/>
    </location>
</feature>
<dbReference type="SUPFAM" id="SSF81383">
    <property type="entry name" value="F-box domain"/>
    <property type="match status" value="1"/>
</dbReference>
<dbReference type="EnsemblPlants" id="Bo4g170580.1">
    <property type="protein sequence ID" value="Bo4g170580.1"/>
    <property type="gene ID" value="Bo4g170580"/>
</dbReference>
<keyword evidence="4" id="KW-1185">Reference proteome</keyword>
<sequence>MSVQRVSTDSISSLLDEVLGKVLSLLPTKQAASTSVMSKRWRNLLSLVDSLDLSDDATATAHSRRFSSGQLDPHCPGAKKLLGTSLRERVYPRYRNKVLRERHARQDEEEKDDDDDSVSGEEDAIIEDEDEYDDDDDDDILPDVTNLVAGIINVKTLHLSLISLGECTIEGGICKRRIQKRKGASQLTWTQLSNKIRSLVAVTDVDKSMPVFHKLLTLSFESDKERGWQVVPLLLNNSPNLETLVIKGLVHRVTDRCGDACVCVARKNKEEEVCCLSTCQVKVLKVSGYRGTRRELNQMKHFLGNLKCLETVKVDVEVENHREDKNVNKNYQRITNALTKLPIASSNPFLLIYPLCN</sequence>
<dbReference type="InterPro" id="IPR001810">
    <property type="entry name" value="F-box_dom"/>
</dbReference>
<reference evidence="3" key="2">
    <citation type="submission" date="2015-03" db="UniProtKB">
        <authorList>
            <consortium name="EnsemblPlants"/>
        </authorList>
    </citation>
    <scope>IDENTIFICATION</scope>
</reference>
<reference evidence="3 4" key="1">
    <citation type="journal article" date="2014" name="Genome Biol.">
        <title>Transcriptome and methylome profiling reveals relics of genome dominance in the mesopolyploid Brassica oleracea.</title>
        <authorList>
            <person name="Parkin I.A."/>
            <person name="Koh C."/>
            <person name="Tang H."/>
            <person name="Robinson S.J."/>
            <person name="Kagale S."/>
            <person name="Clarke W.E."/>
            <person name="Town C.D."/>
            <person name="Nixon J."/>
            <person name="Krishnakumar V."/>
            <person name="Bidwell S.L."/>
            <person name="Denoeud F."/>
            <person name="Belcram H."/>
            <person name="Links M.G."/>
            <person name="Just J."/>
            <person name="Clarke C."/>
            <person name="Bender T."/>
            <person name="Huebert T."/>
            <person name="Mason A.S."/>
            <person name="Pires J.C."/>
            <person name="Barker G."/>
            <person name="Moore J."/>
            <person name="Walley P.G."/>
            <person name="Manoli S."/>
            <person name="Batley J."/>
            <person name="Edwards D."/>
            <person name="Nelson M.N."/>
            <person name="Wang X."/>
            <person name="Paterson A.H."/>
            <person name="King G."/>
            <person name="Bancroft I."/>
            <person name="Chalhoub B."/>
            <person name="Sharpe A.G."/>
        </authorList>
    </citation>
    <scope>NUCLEOTIDE SEQUENCE</scope>
    <source>
        <strain evidence="3 4">cv. TO1000</strain>
    </source>
</reference>
<protein>
    <recommendedName>
        <fullName evidence="2">FBD domain-containing protein</fullName>
    </recommendedName>
</protein>
<organism evidence="3 4">
    <name type="scientific">Brassica oleracea var. oleracea</name>
    <dbReference type="NCBI Taxonomy" id="109376"/>
    <lineage>
        <taxon>Eukaryota</taxon>
        <taxon>Viridiplantae</taxon>
        <taxon>Streptophyta</taxon>
        <taxon>Embryophyta</taxon>
        <taxon>Tracheophyta</taxon>
        <taxon>Spermatophyta</taxon>
        <taxon>Magnoliopsida</taxon>
        <taxon>eudicotyledons</taxon>
        <taxon>Gunneridae</taxon>
        <taxon>Pentapetalae</taxon>
        <taxon>rosids</taxon>
        <taxon>malvids</taxon>
        <taxon>Brassicales</taxon>
        <taxon>Brassicaceae</taxon>
        <taxon>Brassiceae</taxon>
        <taxon>Brassica</taxon>
    </lineage>
</organism>
<dbReference type="Proteomes" id="UP000032141">
    <property type="component" value="Chromosome C4"/>
</dbReference>
<feature type="compositionally biased region" description="Acidic residues" evidence="1">
    <location>
        <begin position="109"/>
        <end position="139"/>
    </location>
</feature>
<evidence type="ECO:0000256" key="1">
    <source>
        <dbReference type="SAM" id="MobiDB-lite"/>
    </source>
</evidence>
<dbReference type="Pfam" id="PF00646">
    <property type="entry name" value="F-box"/>
    <property type="match status" value="1"/>
</dbReference>
<dbReference type="InterPro" id="IPR006566">
    <property type="entry name" value="FBD"/>
</dbReference>
<proteinExistence type="predicted"/>
<dbReference type="PANTHER" id="PTHR31293:SF22">
    <property type="entry name" value="BNAC06G06520D PROTEIN"/>
    <property type="match status" value="1"/>
</dbReference>
<dbReference type="InterPro" id="IPR036047">
    <property type="entry name" value="F-box-like_dom_sf"/>
</dbReference>
<dbReference type="HOGENOM" id="CLU_776954_0_0_1"/>
<dbReference type="AlphaFoldDB" id="A0A0D3C2Y2"/>
<evidence type="ECO:0000313" key="3">
    <source>
        <dbReference type="EnsemblPlants" id="Bo4g170580.1"/>
    </source>
</evidence>
<dbReference type="OMA" id="NHREDKN"/>
<dbReference type="Gene3D" id="1.20.1280.50">
    <property type="match status" value="1"/>
</dbReference>
<dbReference type="PANTHER" id="PTHR31293">
    <property type="entry name" value="RNI-LIKE SUPERFAMILY PROTEIN"/>
    <property type="match status" value="1"/>
</dbReference>
<name>A0A0D3C2Y2_BRAOL</name>
<evidence type="ECO:0000259" key="2">
    <source>
        <dbReference type="SMART" id="SM00579"/>
    </source>
</evidence>
<dbReference type="InterPro" id="IPR055294">
    <property type="entry name" value="FBL60-like"/>
</dbReference>
<dbReference type="Gramene" id="Bo4g170580.1">
    <property type="protein sequence ID" value="Bo4g170580.1"/>
    <property type="gene ID" value="Bo4g170580"/>
</dbReference>